<dbReference type="InterPro" id="IPR011993">
    <property type="entry name" value="PH-like_dom_sf"/>
</dbReference>
<evidence type="ECO:0000256" key="1">
    <source>
        <dbReference type="ARBA" id="ARBA00008314"/>
    </source>
</evidence>
<reference evidence="4" key="1">
    <citation type="submission" date="2016-04" db="UniProtKB">
        <authorList>
            <consortium name="WormBaseParasite"/>
        </authorList>
    </citation>
    <scope>IDENTIFICATION</scope>
</reference>
<organism evidence="3 4">
    <name type="scientific">Syphacia muris</name>
    <dbReference type="NCBI Taxonomy" id="451379"/>
    <lineage>
        <taxon>Eukaryota</taxon>
        <taxon>Metazoa</taxon>
        <taxon>Ecdysozoa</taxon>
        <taxon>Nematoda</taxon>
        <taxon>Chromadorea</taxon>
        <taxon>Rhabditida</taxon>
        <taxon>Spirurina</taxon>
        <taxon>Oxyuridomorpha</taxon>
        <taxon>Oxyuroidea</taxon>
        <taxon>Oxyuridae</taxon>
        <taxon>Syphacia</taxon>
    </lineage>
</organism>
<dbReference type="Gene3D" id="1.25.40.530">
    <property type="entry name" value="MyTH4 domain"/>
    <property type="match status" value="1"/>
</dbReference>
<dbReference type="STRING" id="451379.A0A0N5AY33"/>
<dbReference type="InterPro" id="IPR002404">
    <property type="entry name" value="IRS_PTB"/>
</dbReference>
<evidence type="ECO:0000259" key="2">
    <source>
        <dbReference type="PROSITE" id="PS51016"/>
    </source>
</evidence>
<name>A0A0N5AY33_9BILA</name>
<keyword evidence="3" id="KW-1185">Reference proteome</keyword>
<dbReference type="Pfam" id="PF21989">
    <property type="entry name" value="RA_2"/>
    <property type="match status" value="1"/>
</dbReference>
<accession>A0A0N5AY33</accession>
<protein>
    <submittedName>
        <fullName evidence="4">MyTH4 domain-containing protein</fullName>
    </submittedName>
</protein>
<dbReference type="GO" id="GO:0003779">
    <property type="term" value="F:actin binding"/>
    <property type="evidence" value="ECO:0007669"/>
    <property type="project" value="UniProtKB-KW"/>
</dbReference>
<dbReference type="GO" id="GO:0005856">
    <property type="term" value="C:cytoskeleton"/>
    <property type="evidence" value="ECO:0007669"/>
    <property type="project" value="InterPro"/>
</dbReference>
<evidence type="ECO:0000313" key="4">
    <source>
        <dbReference type="WBParaSite" id="SMUV_0000986901-mRNA-1"/>
    </source>
</evidence>
<dbReference type="InterPro" id="IPR029071">
    <property type="entry name" value="Ubiquitin-like_domsf"/>
</dbReference>
<dbReference type="SMART" id="SM00139">
    <property type="entry name" value="MyTH4"/>
    <property type="match status" value="1"/>
</dbReference>
<dbReference type="InterPro" id="IPR051567">
    <property type="entry name" value="Unconventional_Myosin_ATPase"/>
</dbReference>
<dbReference type="PANTHER" id="PTHR22692:SF26">
    <property type="entry name" value="SH3 DOMAIN-CONTAINING PROTEIN"/>
    <property type="match status" value="1"/>
</dbReference>
<dbReference type="PROSITE" id="PS51016">
    <property type="entry name" value="MYTH4"/>
    <property type="match status" value="1"/>
</dbReference>
<comment type="similarity">
    <text evidence="1">Belongs to the TRAFAC class myosin-kinesin ATPase superfamily. Myosin family.</text>
</comment>
<dbReference type="AlphaFoldDB" id="A0A0N5AY33"/>
<dbReference type="Gene3D" id="2.30.29.30">
    <property type="entry name" value="Pleckstrin-homology domain (PH domain)/Phosphotyrosine-binding domain (PTB)"/>
    <property type="match status" value="1"/>
</dbReference>
<dbReference type="Proteomes" id="UP000046393">
    <property type="component" value="Unplaced"/>
</dbReference>
<evidence type="ECO:0000313" key="3">
    <source>
        <dbReference type="Proteomes" id="UP000046393"/>
    </source>
</evidence>
<dbReference type="SUPFAM" id="SSF54236">
    <property type="entry name" value="Ubiquitin-like"/>
    <property type="match status" value="1"/>
</dbReference>
<proteinExistence type="inferred from homology"/>
<feature type="domain" description="MyTH4" evidence="2">
    <location>
        <begin position="65"/>
        <end position="220"/>
    </location>
</feature>
<dbReference type="InterPro" id="IPR000857">
    <property type="entry name" value="MyTH4_dom"/>
</dbReference>
<dbReference type="PANTHER" id="PTHR22692">
    <property type="entry name" value="MYOSIN VII, XV"/>
    <property type="match status" value="1"/>
</dbReference>
<sequence>MIVYAYLKEFTDRAASDEDVILDSDGKDGSKFTMAQFAKLYFRQPRHASKEKDWTWKDLTEKVKFTLRPIPHSLLKLEDGDLDKIAQDSFLCIMRYMGDESLKRGQTLTDCVYELLTICHQNPRMRDEVFCQIVKQVTNNRSPKTHSASRGWRLFSILCAYFECSLVFKPYLFKYLNDMASNPSRAFYGTASTCLQNLTKTFKYGGRKELLNGAEVAAITVGKTLRHIVYYFPGGHKQLISTSTVTVAEEIIQEMCQEINILSSAEQQEFCLCVVLPKEETMKMISNDEYILDICTSMEMNNKEYLFILKRTVWIHPLRLDNDLYIDFMFFQVSQEQVVNLVPKSVLAERTNAQWADRINIKLESINREMTAVAARQKFLESLSKWPLFGSQFIFIFDAVDGDKHTGDCLLVINKHGLKFLNTSNQSIPDIPLTQILTTNKYETESGSFLDIKVGKLLDKRTLTLETDKGNEISRLMGQYIYVDSKNRGYIDGGNPE</sequence>
<dbReference type="Gene3D" id="3.10.20.90">
    <property type="entry name" value="Phosphatidylinositol 3-kinase Catalytic Subunit, Chain A, domain 1"/>
    <property type="match status" value="1"/>
</dbReference>
<dbReference type="Pfam" id="PF02174">
    <property type="entry name" value="IRS"/>
    <property type="match status" value="1"/>
</dbReference>
<dbReference type="InterPro" id="IPR038185">
    <property type="entry name" value="MyTH4_dom_sf"/>
</dbReference>
<dbReference type="WBParaSite" id="SMUV_0000986901-mRNA-1">
    <property type="protein sequence ID" value="SMUV_0000986901-mRNA-1"/>
    <property type="gene ID" value="SMUV_0000986901"/>
</dbReference>
<dbReference type="Pfam" id="PF00784">
    <property type="entry name" value="MyTH4"/>
    <property type="match status" value="1"/>
</dbReference>